<name>T1A617_9ZZZZ</name>
<accession>T1A617</accession>
<feature type="non-terminal residue" evidence="2">
    <location>
        <position position="184"/>
    </location>
</feature>
<dbReference type="EMBL" id="AUZX01013201">
    <property type="protein sequence ID" value="EQD36324.1"/>
    <property type="molecule type" value="Genomic_DNA"/>
</dbReference>
<reference evidence="2" key="2">
    <citation type="journal article" date="2014" name="ISME J.">
        <title>Microbial stratification in low pH oxic and suboxic macroscopic growths along an acid mine drainage.</title>
        <authorList>
            <person name="Mendez-Garcia C."/>
            <person name="Mesa V."/>
            <person name="Sprenger R.R."/>
            <person name="Richter M."/>
            <person name="Diez M.S."/>
            <person name="Solano J."/>
            <person name="Bargiela R."/>
            <person name="Golyshina O.V."/>
            <person name="Manteca A."/>
            <person name="Ramos J.L."/>
            <person name="Gallego J.R."/>
            <person name="Llorente I."/>
            <person name="Martins Dos Santos V.A."/>
            <person name="Jensen O.N."/>
            <person name="Pelaez A.I."/>
            <person name="Sanchez J."/>
            <person name="Ferrer M."/>
        </authorList>
    </citation>
    <scope>NUCLEOTIDE SEQUENCE</scope>
</reference>
<feature type="domain" description="Restriction endonuclease type I HsdR second RecA-like helicase" evidence="1">
    <location>
        <begin position="109"/>
        <end position="165"/>
    </location>
</feature>
<gene>
    <name evidence="2" type="ORF">B1A_17929</name>
</gene>
<dbReference type="InterPro" id="IPR055180">
    <property type="entry name" value="HsdR_RecA-like_helicase_dom_2"/>
</dbReference>
<dbReference type="Gene3D" id="3.40.50.300">
    <property type="entry name" value="P-loop containing nucleotide triphosphate hydrolases"/>
    <property type="match status" value="1"/>
</dbReference>
<evidence type="ECO:0000259" key="1">
    <source>
        <dbReference type="Pfam" id="PF22679"/>
    </source>
</evidence>
<organism evidence="2">
    <name type="scientific">mine drainage metagenome</name>
    <dbReference type="NCBI Taxonomy" id="410659"/>
    <lineage>
        <taxon>unclassified sequences</taxon>
        <taxon>metagenomes</taxon>
        <taxon>ecological metagenomes</taxon>
    </lineage>
</organism>
<evidence type="ECO:0000313" key="2">
    <source>
        <dbReference type="EMBL" id="EQD36324.1"/>
    </source>
</evidence>
<comment type="caution">
    <text evidence="2">The sequence shown here is derived from an EMBL/GenBank/DDBJ whole genome shotgun (WGS) entry which is preliminary data.</text>
</comment>
<protein>
    <submittedName>
        <fullName evidence="2">Type I restriction-modification system, restriction subunit</fullName>
    </submittedName>
</protein>
<dbReference type="Pfam" id="PF22679">
    <property type="entry name" value="T1R_D3-like"/>
    <property type="match status" value="1"/>
</dbReference>
<dbReference type="PANTHER" id="PTHR42927:SF1">
    <property type="entry name" value="HELICASE SUPERFAMILY 1 AND 2 DOMAIN-CONTAINING PROTEIN"/>
    <property type="match status" value="1"/>
</dbReference>
<sequence>MQLHEYNIAQRIVVVVEHFIAHVEPLLGGQSKAMVVTSSRLEAVRWQKEIQKYIRGKGYKINTLVAFSGEVIDPETSPDPLAETSKTLNPMLAGKSIREAFQGKNGQRGDYAVLLVANKFQTGFDEPLLCGMYVNKCLDGVQAVQTLSRLNRAYPGKDTTYVVDFVNDPDDILNAFKPYYETAE</sequence>
<dbReference type="AlphaFoldDB" id="T1A617"/>
<dbReference type="InterPro" id="IPR027417">
    <property type="entry name" value="P-loop_NTPase"/>
</dbReference>
<dbReference type="PANTHER" id="PTHR42927">
    <property type="entry name" value="HELICASE SUPERFAMILY 1 AND 2 DOMAIN-CONTAINING PROTEIN"/>
    <property type="match status" value="1"/>
</dbReference>
<proteinExistence type="predicted"/>
<reference evidence="2" key="1">
    <citation type="submission" date="2013-08" db="EMBL/GenBank/DDBJ databases">
        <authorList>
            <person name="Mendez C."/>
            <person name="Richter M."/>
            <person name="Ferrer M."/>
            <person name="Sanchez J."/>
        </authorList>
    </citation>
    <scope>NUCLEOTIDE SEQUENCE</scope>
</reference>